<proteinExistence type="predicted"/>
<comment type="caution">
    <text evidence="2">The sequence shown here is derived from an EMBL/GenBank/DDBJ whole genome shotgun (WGS) entry which is preliminary data.</text>
</comment>
<dbReference type="RefSeq" id="WP_176636718.1">
    <property type="nucleotide sequence ID" value="NZ_JAAMFM010000057.1"/>
</dbReference>
<dbReference type="Proteomes" id="UP000543556">
    <property type="component" value="Unassembled WGS sequence"/>
</dbReference>
<reference evidence="2 3" key="1">
    <citation type="submission" date="2020-02" db="EMBL/GenBank/DDBJ databases">
        <title>Genome sequence of strain AETb3-4.</title>
        <authorList>
            <person name="Gao J."/>
            <person name="Zhang X."/>
        </authorList>
    </citation>
    <scope>NUCLEOTIDE SEQUENCE [LARGE SCALE GENOMIC DNA]</scope>
    <source>
        <strain evidence="2 3">AETb3-4</strain>
    </source>
</reference>
<gene>
    <name evidence="2" type="ORF">G6034_19330</name>
</gene>
<organism evidence="2 3">
    <name type="scientific">Arthrobacter wenxiniae</name>
    <dbReference type="NCBI Taxonomy" id="2713570"/>
    <lineage>
        <taxon>Bacteria</taxon>
        <taxon>Bacillati</taxon>
        <taxon>Actinomycetota</taxon>
        <taxon>Actinomycetes</taxon>
        <taxon>Micrococcales</taxon>
        <taxon>Micrococcaceae</taxon>
        <taxon>Arthrobacter</taxon>
    </lineage>
</organism>
<evidence type="ECO:0000313" key="3">
    <source>
        <dbReference type="Proteomes" id="UP000543556"/>
    </source>
</evidence>
<dbReference type="EMBL" id="JAAMFM010000057">
    <property type="protein sequence ID" value="NVM97016.1"/>
    <property type="molecule type" value="Genomic_DNA"/>
</dbReference>
<dbReference type="PROSITE" id="PS51257">
    <property type="entry name" value="PROKAR_LIPOPROTEIN"/>
    <property type="match status" value="1"/>
</dbReference>
<protein>
    <submittedName>
        <fullName evidence="2">Uncharacterized protein</fullName>
    </submittedName>
</protein>
<sequence length="210" mass="23264">MNGVARCIAAATISLTLSLCGCSAHDVSPGPTVSPLSENPKTTTSSINEIRIITPAYIIETPTPDIKKKYELINSYVNLHPDEFGGSFIPPYDSRTIRIWVTHDKTWESAEFVALRRKLDPEGKTIVLAGEGKSIKFLEDLQERLKDRFFEADSKKITSILFSPEYNAVVVKIRYVKGDPDLNRMPLVIEINNFSKNVVFQSVGADTSGG</sequence>
<accession>A0A7Y7M1U2</accession>
<name>A0A7Y7M1U2_9MICC</name>
<keyword evidence="1" id="KW-0732">Signal</keyword>
<feature type="chain" id="PRO_5031391148" evidence="1">
    <location>
        <begin position="25"/>
        <end position="210"/>
    </location>
</feature>
<evidence type="ECO:0000256" key="1">
    <source>
        <dbReference type="SAM" id="SignalP"/>
    </source>
</evidence>
<evidence type="ECO:0000313" key="2">
    <source>
        <dbReference type="EMBL" id="NVM97016.1"/>
    </source>
</evidence>
<dbReference type="AlphaFoldDB" id="A0A7Y7M1U2"/>
<feature type="signal peptide" evidence="1">
    <location>
        <begin position="1"/>
        <end position="24"/>
    </location>
</feature>
<keyword evidence="3" id="KW-1185">Reference proteome</keyword>